<evidence type="ECO:0000256" key="4">
    <source>
        <dbReference type="SAM" id="MobiDB-lite"/>
    </source>
</evidence>
<feature type="domain" description="Clr5" evidence="5">
    <location>
        <begin position="1"/>
        <end position="54"/>
    </location>
</feature>
<name>A0A428R7G7_9HYPO</name>
<sequence>MTKDWEPLRREIERLYMSEDKPLDEVMRLVRGKYDFIASERSYRTQLRKWGYMKYSTQAFPRPNKRSRASSRPRQQPTATLSNPNGVTVSPGETRRAGNFPAFSATDSGGGGLFFTAPDVSSARVSPPTFNAPSPGTEVLARLFPIGQNDQDAQDAQGMTQLHRSALGGQVNQVRVLLNAGVSVEIQDRLGNTALHYGVTAKNVKIVELILKFGAKIDARNKLGRTSLHLATSKLNLVRALVDHGAGSSIQDKKGDTPLHLILSDSSWGKADSSFSTVNTLLQSGADINKENEAGITPFLQLLDRPYSYPFMVIDTIQSFLQAGGSVHQNLPDGRSPLQIFLSRAQTTKRHWGPRNPRGPEADILRHFLANGASAITPMPSGMSLISAYCTDHEFRWLRDVYIGKELFHRLTPDELQREGNSSLLGLASGIHNWQSTEVGEFIRGLLLNGTDPNYASFRGETPLLFLFKRSQGKPLVIASALSPLLEHGANPWHRDIDGKCALSEAAKRFPEEKFVRTMLKADLDRQKSTHDPDLERLGAMDSEVWDEWQQAARAADWNEAKQLILREPNSFSREVSKILRASALAILAGKHVHLAKDKFQGDDNATELRRKFVAGIFRDCGQIGVVPDASCTDYLVELCL</sequence>
<dbReference type="Pfam" id="PF00023">
    <property type="entry name" value="Ank"/>
    <property type="match status" value="1"/>
</dbReference>
<feature type="repeat" description="ANK" evidence="3">
    <location>
        <begin position="157"/>
        <end position="189"/>
    </location>
</feature>
<evidence type="ECO:0000256" key="3">
    <source>
        <dbReference type="PROSITE-ProRule" id="PRU00023"/>
    </source>
</evidence>
<feature type="repeat" description="ANK" evidence="3">
    <location>
        <begin position="254"/>
        <end position="293"/>
    </location>
</feature>
<feature type="repeat" description="ANK" evidence="3">
    <location>
        <begin position="190"/>
        <end position="222"/>
    </location>
</feature>
<dbReference type="SMART" id="SM00248">
    <property type="entry name" value="ANK"/>
    <property type="match status" value="4"/>
</dbReference>
<feature type="region of interest" description="Disordered" evidence="4">
    <location>
        <begin position="58"/>
        <end position="104"/>
    </location>
</feature>
<dbReference type="GO" id="GO:0005634">
    <property type="term" value="C:nucleus"/>
    <property type="evidence" value="ECO:0007669"/>
    <property type="project" value="TreeGrafter"/>
</dbReference>
<evidence type="ECO:0000313" key="7">
    <source>
        <dbReference type="Proteomes" id="UP000287972"/>
    </source>
</evidence>
<dbReference type="Gene3D" id="1.25.40.20">
    <property type="entry name" value="Ankyrin repeat-containing domain"/>
    <property type="match status" value="3"/>
</dbReference>
<evidence type="ECO:0000256" key="2">
    <source>
        <dbReference type="ARBA" id="ARBA00023043"/>
    </source>
</evidence>
<evidence type="ECO:0000259" key="5">
    <source>
        <dbReference type="Pfam" id="PF14420"/>
    </source>
</evidence>
<dbReference type="InterPro" id="IPR025676">
    <property type="entry name" value="Clr5_dom"/>
</dbReference>
<dbReference type="PROSITE" id="PS50297">
    <property type="entry name" value="ANK_REP_REGION"/>
    <property type="match status" value="2"/>
</dbReference>
<keyword evidence="1" id="KW-0677">Repeat</keyword>
<evidence type="ECO:0000256" key="1">
    <source>
        <dbReference type="ARBA" id="ARBA00022737"/>
    </source>
</evidence>
<keyword evidence="2 3" id="KW-0040">ANK repeat</keyword>
<evidence type="ECO:0000313" key="6">
    <source>
        <dbReference type="EMBL" id="RSL73496.1"/>
    </source>
</evidence>
<organism evidence="6 7">
    <name type="scientific">Fusarium floridanum</name>
    <dbReference type="NCBI Taxonomy" id="1325733"/>
    <lineage>
        <taxon>Eukaryota</taxon>
        <taxon>Fungi</taxon>
        <taxon>Dikarya</taxon>
        <taxon>Ascomycota</taxon>
        <taxon>Pezizomycotina</taxon>
        <taxon>Sordariomycetes</taxon>
        <taxon>Hypocreomycetidae</taxon>
        <taxon>Hypocreales</taxon>
        <taxon>Nectriaceae</taxon>
        <taxon>Fusarium</taxon>
        <taxon>Fusarium solani species complex</taxon>
    </lineage>
</organism>
<dbReference type="Proteomes" id="UP000287972">
    <property type="component" value="Unassembled WGS sequence"/>
</dbReference>
<comment type="caution">
    <text evidence="6">The sequence shown here is derived from an EMBL/GenBank/DDBJ whole genome shotgun (WGS) entry which is preliminary data.</text>
</comment>
<dbReference type="SUPFAM" id="SSF48403">
    <property type="entry name" value="Ankyrin repeat"/>
    <property type="match status" value="1"/>
</dbReference>
<dbReference type="GO" id="GO:0010468">
    <property type="term" value="P:regulation of gene expression"/>
    <property type="evidence" value="ECO:0007669"/>
    <property type="project" value="TreeGrafter"/>
</dbReference>
<dbReference type="PANTHER" id="PTHR24124">
    <property type="entry name" value="ANKYRIN REPEAT FAMILY A"/>
    <property type="match status" value="1"/>
</dbReference>
<gene>
    <name evidence="6" type="ORF">CEP51_011762</name>
</gene>
<dbReference type="EMBL" id="NKCL01000412">
    <property type="protein sequence ID" value="RSL73496.1"/>
    <property type="molecule type" value="Genomic_DNA"/>
</dbReference>
<dbReference type="InterPro" id="IPR036770">
    <property type="entry name" value="Ankyrin_rpt-contain_sf"/>
</dbReference>
<dbReference type="Pfam" id="PF14420">
    <property type="entry name" value="Clr5"/>
    <property type="match status" value="1"/>
</dbReference>
<proteinExistence type="predicted"/>
<dbReference type="PROSITE" id="PS50088">
    <property type="entry name" value="ANK_REPEAT"/>
    <property type="match status" value="3"/>
</dbReference>
<keyword evidence="7" id="KW-1185">Reference proteome</keyword>
<dbReference type="PANTHER" id="PTHR24124:SF14">
    <property type="entry name" value="CHROMOSOME UNDETERMINED SCAFFOLD_25, WHOLE GENOME SHOTGUN SEQUENCE"/>
    <property type="match status" value="1"/>
</dbReference>
<dbReference type="Pfam" id="PF12796">
    <property type="entry name" value="Ank_2"/>
    <property type="match status" value="1"/>
</dbReference>
<reference evidence="6 7" key="1">
    <citation type="submission" date="2017-06" db="EMBL/GenBank/DDBJ databases">
        <title>Comparative genomic analysis of Ambrosia Fusariam Clade fungi.</title>
        <authorList>
            <person name="Stajich J.E."/>
            <person name="Carrillo J."/>
            <person name="Kijimoto T."/>
            <person name="Eskalen A."/>
            <person name="O'Donnell K."/>
            <person name="Kasson M."/>
        </authorList>
    </citation>
    <scope>NUCLEOTIDE SEQUENCE [LARGE SCALE GENOMIC DNA]</scope>
    <source>
        <strain evidence="6 7">NRRL62606</strain>
    </source>
</reference>
<accession>A0A428R7G7</accession>
<protein>
    <recommendedName>
        <fullName evidence="5">Clr5 domain-containing protein</fullName>
    </recommendedName>
</protein>
<dbReference type="AlphaFoldDB" id="A0A428R7G7"/>
<feature type="compositionally biased region" description="Polar residues" evidence="4">
    <location>
        <begin position="78"/>
        <end position="88"/>
    </location>
</feature>
<dbReference type="InterPro" id="IPR002110">
    <property type="entry name" value="Ankyrin_rpt"/>
</dbReference>